<feature type="compositionally biased region" description="Low complexity" evidence="1">
    <location>
        <begin position="1493"/>
        <end position="1524"/>
    </location>
</feature>
<dbReference type="Pfam" id="PF14630">
    <property type="entry name" value="ORC5_C"/>
    <property type="match status" value="1"/>
</dbReference>
<comment type="caution">
    <text evidence="4">The sequence shown here is derived from an EMBL/GenBank/DDBJ whole genome shotgun (WGS) entry which is preliminary data.</text>
</comment>
<reference evidence="4 5" key="1">
    <citation type="submission" date="2020-04" db="EMBL/GenBank/DDBJ databases">
        <title>Perkinsus olseni comparative genomics.</title>
        <authorList>
            <person name="Bogema D.R."/>
        </authorList>
    </citation>
    <scope>NUCLEOTIDE SEQUENCE [LARGE SCALE GENOMIC DNA]</scope>
    <source>
        <strain evidence="4 5">ATCC PRA-207</strain>
    </source>
</reference>
<sequence length="1931" mass="211905">MAKAQMSAAEQTERQNEIGKVLAHTMRLTAKLREQLRVDFGSPPLPIIDRFVLSLSFLSFLLMGLTASTVAAVRQFLKSPAIMPRRVSEWSVAEVLKLISSVKNPANGSFQASKWEMLQRLGTDHLVEWDRLFTLLKEEPDGTTVSTLEVASLCILANRSMDAHSKFKTLLRLFDWSDAEVCTEADLVLAVQTALSALRKGMRKFVADGGAKVTLPGPSELKEACRELLFAATGGKSAASSHEKLFTSVSNCLESFCYVLDLFSLSDGCSSGPEDRDGPVVDGDERAASGASVKGDSSSTPENVGNYWLVKRATEASRKIGFFERWLSWRRLEMPKTLKTPTGLERAQPVGPVRQWLQYALDTKRSPREDEGKTTLEDDAPMPLQVQLRLAWLHRSAALSSLKAAYARNRVDDAAAYYPGAALVCIEVLRSVCRGVASSVSEGKVLMVLRDAIAASSEEATSLWRRLWETYRGGHLAKDRKTALLLDGAIEACELVEAGDRTISEQQVLKEVARAVIDASIKIRQQFHDEADGRTAMDARARGLELAIAKLEGLCHRATEDTSGSHLGEWIQDEIEDILPCVGGQQCNVRERVLQTFNRIRADEKTMLEGALASLTVIGEEVRRMTEGGLARVDQEGDDQMQKIEAACSSVAIECSLDAALDEAPTSSLPVSAATAFGFGPDAFSLNPFKVVAVLEEMLTRIEGLSGLELEDAIQKLESFDMDGGHDASDNDSRRKRFAIRAKQSACASGWPSSEGFEKELEELRQLPAKMGDVWKTAVDDLANVLRDSDAHLSEDPAVRARRHVRGRLCRIYRVVYELTASGVLTEPLHPIEDPRLDASIPLSLRGAGSPRAIFDSERRLRCGRHAQMAWFVGALNVSALRENESLDNPLSADSVSCCAGEAGVLQALCERKLMDLLASHRGSVEEMQDNKITALQQFIRDCIAEDLRRSEVLPSSVRKTLLRAASESEVYEVAAPPELHEWEREAPSTAAFNTIERPDRRSSIWALALALYGSDDDDRLVGEFATALRWWVMAISKHVEFSLVLAAARLETGGSEKNGDWPGSVIRGRVDEAVLRYMEIATLRGPVMKRIVEANREKLVEIAVVECQYSLESIYTQDAEYLDIEEIERLQEKMRDSFKAGVENHRRKLIRRIVSESFPRSGPFAPADVVQQVLDGTRTSVDFAISRILGDVDEVPCDLRDDPFDAEVARWIGSMVALEAAKEALGFGMKLRRNDTVMSAATVGPASPCRALDFSDDPPGPVVDDDAPLPTWHSSYGDLRSRLDYTRRLHGGMRDEQISDLCSALGIPNLTDAREKENPGELPEQLTPLPSILVLGPKGTGKSSVIRQLLSGVLLRSRVHRSAEAAFNGARPVGRVFGHGEGIIEEETTQETFRIPTGIPKCSGCTGDNIVLYADCGLCSSVGNVMTSLLTALDRILADPDIQVKSTSSPSPAKKKRQEVSRVIQLSLVNRNHPKSADVNSPPTRRRSVRAGTPGSGTPARRTRGRAASATVCTPGGTGPETETPVRRSARKAARNDRMWLADRDRFTLSDDASQDHNPVESISSRLPGRLEPVAEDISDYGGEDDTEMTAASSVTSSVAPSTKLPPEDMQAIARRFLQSVVDGPGGAAELTVPKTLPSSVTQQIDRYSKNSVRRVDGSGFAKKLTDLLRRYDALQKTLVLVVDRAERLLPDAAYALQPATEAARLIEFLLNMSDELCLPTACSVLVSSTPILRDSGGVVRFPPYTNSEAVALLSAYCHARAPIRDIPGAVTAFSEMYVKLFYDALTVVDMGILLENALEIYVVEYLNIVNETWGRATVENCEAEDEDDSFGSAVYDEVISVSQIELKRKLEDEVSRTMSKSKATITVKWESHLSYNARLLVLAGFLASHNPPSMDKRLFMMKTGRNSRATVTKMRNNQMAMDSIAVRPP</sequence>
<keyword evidence="2" id="KW-0472">Membrane</keyword>
<protein>
    <recommendedName>
        <fullName evidence="3">Origin recognition complex subunit 5 C-terminal domain-containing protein</fullName>
    </recommendedName>
</protein>
<proteinExistence type="predicted"/>
<evidence type="ECO:0000259" key="3">
    <source>
        <dbReference type="Pfam" id="PF14630"/>
    </source>
</evidence>
<dbReference type="PANTHER" id="PTHR12705">
    <property type="entry name" value="ORIGIN RECOGNITION COMPLEX SUBUNIT 5"/>
    <property type="match status" value="1"/>
</dbReference>
<feature type="compositionally biased region" description="Basic and acidic residues" evidence="1">
    <location>
        <begin position="273"/>
        <end position="287"/>
    </location>
</feature>
<evidence type="ECO:0000256" key="1">
    <source>
        <dbReference type="SAM" id="MobiDB-lite"/>
    </source>
</evidence>
<dbReference type="Proteomes" id="UP000553632">
    <property type="component" value="Unassembled WGS sequence"/>
</dbReference>
<feature type="domain" description="Origin recognition complex subunit 5 C-terminal" evidence="3">
    <location>
        <begin position="1875"/>
        <end position="1918"/>
    </location>
</feature>
<keyword evidence="2" id="KW-1133">Transmembrane helix</keyword>
<dbReference type="GO" id="GO:0006270">
    <property type="term" value="P:DNA replication initiation"/>
    <property type="evidence" value="ECO:0007669"/>
    <property type="project" value="TreeGrafter"/>
</dbReference>
<feature type="region of interest" description="Disordered" evidence="1">
    <location>
        <begin position="1467"/>
        <end position="1536"/>
    </location>
</feature>
<evidence type="ECO:0000313" key="4">
    <source>
        <dbReference type="EMBL" id="KAF4759405.1"/>
    </source>
</evidence>
<feature type="transmembrane region" description="Helical" evidence="2">
    <location>
        <begin position="51"/>
        <end position="73"/>
    </location>
</feature>
<feature type="region of interest" description="Disordered" evidence="1">
    <location>
        <begin position="270"/>
        <end position="301"/>
    </location>
</feature>
<dbReference type="SUPFAM" id="SSF52540">
    <property type="entry name" value="P-loop containing nucleoside triphosphate hydrolases"/>
    <property type="match status" value="1"/>
</dbReference>
<evidence type="ECO:0000313" key="5">
    <source>
        <dbReference type="Proteomes" id="UP000553632"/>
    </source>
</evidence>
<dbReference type="InterPro" id="IPR027417">
    <property type="entry name" value="P-loop_NTPase"/>
</dbReference>
<organism evidence="4 5">
    <name type="scientific">Perkinsus olseni</name>
    <name type="common">Perkinsus atlanticus</name>
    <dbReference type="NCBI Taxonomy" id="32597"/>
    <lineage>
        <taxon>Eukaryota</taxon>
        <taxon>Sar</taxon>
        <taxon>Alveolata</taxon>
        <taxon>Perkinsozoa</taxon>
        <taxon>Perkinsea</taxon>
        <taxon>Perkinsida</taxon>
        <taxon>Perkinsidae</taxon>
        <taxon>Perkinsus</taxon>
    </lineage>
</organism>
<dbReference type="GO" id="GO:0005664">
    <property type="term" value="C:nuclear origin of replication recognition complex"/>
    <property type="evidence" value="ECO:0007669"/>
    <property type="project" value="TreeGrafter"/>
</dbReference>
<gene>
    <name evidence="4" type="ORF">FOZ63_030425</name>
</gene>
<keyword evidence="5" id="KW-1185">Reference proteome</keyword>
<dbReference type="InterPro" id="IPR020796">
    <property type="entry name" value="ORC5"/>
</dbReference>
<evidence type="ECO:0000256" key="2">
    <source>
        <dbReference type="SAM" id="Phobius"/>
    </source>
</evidence>
<accession>A0A7J6UQ45</accession>
<dbReference type="EMBL" id="JABANO010000242">
    <property type="protein sequence ID" value="KAF4759405.1"/>
    <property type="molecule type" value="Genomic_DNA"/>
</dbReference>
<feature type="non-terminal residue" evidence="4">
    <location>
        <position position="1"/>
    </location>
</feature>
<dbReference type="InterPro" id="IPR047088">
    <property type="entry name" value="ORC5_C"/>
</dbReference>
<keyword evidence="2" id="KW-0812">Transmembrane</keyword>
<name>A0A7J6UQ45_PEROL</name>
<dbReference type="GO" id="GO:0003688">
    <property type="term" value="F:DNA replication origin binding"/>
    <property type="evidence" value="ECO:0007669"/>
    <property type="project" value="TreeGrafter"/>
</dbReference>
<dbReference type="PANTHER" id="PTHR12705:SF0">
    <property type="entry name" value="ORIGIN RECOGNITION COMPLEX SUBUNIT 5"/>
    <property type="match status" value="1"/>
</dbReference>